<keyword evidence="6" id="KW-1185">Reference proteome</keyword>
<name>A0ABT3ZYD0_9BACT</name>
<sequence length="311" mass="34409">MDEVIQLQQQRLLVFGLLVFFAVGAWLGLGRCLLVMKGRRRRVPRGLLLLFTGLLFAGLVALVDAFVLEPDWLQVTRVEVRTDQLPEGRSLRVVHLSDLHVDGWTRGLERLPDEVNALQPDLLVFTGDSLNAPEGLPVLREVLSRIQTRYGRYAVQGNHDVARWGALDLFGGGVAEELRGQARVSAEGRVVLCGAPYGEPGLIEDCLRATQPAGLRLVAYHTPDLVEELAPLGPDLYLAGHTHGGQVRMPIYGAILTLSRFDKKYEMGLYQVERTALFVSRGIGVEPHVPRLRFLCRPEIAVIDLVGTGTR</sequence>
<keyword evidence="2" id="KW-0378">Hydrolase</keyword>
<evidence type="ECO:0000256" key="2">
    <source>
        <dbReference type="ARBA" id="ARBA00022801"/>
    </source>
</evidence>
<dbReference type="InterPro" id="IPR004843">
    <property type="entry name" value="Calcineurin-like_PHP"/>
</dbReference>
<dbReference type="InterPro" id="IPR029052">
    <property type="entry name" value="Metallo-depent_PP-like"/>
</dbReference>
<evidence type="ECO:0000256" key="3">
    <source>
        <dbReference type="SAM" id="Phobius"/>
    </source>
</evidence>
<dbReference type="Proteomes" id="UP001207654">
    <property type="component" value="Unassembled WGS sequence"/>
</dbReference>
<dbReference type="Pfam" id="PF00149">
    <property type="entry name" value="Metallophos"/>
    <property type="match status" value="1"/>
</dbReference>
<dbReference type="RefSeq" id="WP_267533383.1">
    <property type="nucleotide sequence ID" value="NZ_JAPNKA010000001.1"/>
</dbReference>
<dbReference type="SUPFAM" id="SSF56300">
    <property type="entry name" value="Metallo-dependent phosphatases"/>
    <property type="match status" value="1"/>
</dbReference>
<evidence type="ECO:0000313" key="6">
    <source>
        <dbReference type="Proteomes" id="UP001207654"/>
    </source>
</evidence>
<evidence type="ECO:0000256" key="1">
    <source>
        <dbReference type="ARBA" id="ARBA00022723"/>
    </source>
</evidence>
<evidence type="ECO:0000313" key="5">
    <source>
        <dbReference type="EMBL" id="MCY1074417.1"/>
    </source>
</evidence>
<dbReference type="InterPro" id="IPR051158">
    <property type="entry name" value="Metallophosphoesterase_sf"/>
</dbReference>
<keyword evidence="1" id="KW-0479">Metal-binding</keyword>
<keyword evidence="3" id="KW-1133">Transmembrane helix</keyword>
<feature type="domain" description="Calcineurin-like phosphoesterase" evidence="4">
    <location>
        <begin position="91"/>
        <end position="244"/>
    </location>
</feature>
<comment type="caution">
    <text evidence="5">The sequence shown here is derived from an EMBL/GenBank/DDBJ whole genome shotgun (WGS) entry which is preliminary data.</text>
</comment>
<dbReference type="PANTHER" id="PTHR31302">
    <property type="entry name" value="TRANSMEMBRANE PROTEIN WITH METALLOPHOSPHOESTERASE DOMAIN-RELATED"/>
    <property type="match status" value="1"/>
</dbReference>
<organism evidence="5 6">
    <name type="scientific">Archangium lansingense</name>
    <dbReference type="NCBI Taxonomy" id="2995310"/>
    <lineage>
        <taxon>Bacteria</taxon>
        <taxon>Pseudomonadati</taxon>
        <taxon>Myxococcota</taxon>
        <taxon>Myxococcia</taxon>
        <taxon>Myxococcales</taxon>
        <taxon>Cystobacterineae</taxon>
        <taxon>Archangiaceae</taxon>
        <taxon>Archangium</taxon>
    </lineage>
</organism>
<keyword evidence="3" id="KW-0812">Transmembrane</keyword>
<gene>
    <name evidence="5" type="ORF">OV287_07950</name>
</gene>
<dbReference type="Gene3D" id="3.60.21.10">
    <property type="match status" value="1"/>
</dbReference>
<feature type="transmembrane region" description="Helical" evidence="3">
    <location>
        <begin position="12"/>
        <end position="34"/>
    </location>
</feature>
<feature type="transmembrane region" description="Helical" evidence="3">
    <location>
        <begin position="46"/>
        <end position="68"/>
    </location>
</feature>
<evidence type="ECO:0000259" key="4">
    <source>
        <dbReference type="Pfam" id="PF00149"/>
    </source>
</evidence>
<dbReference type="PANTHER" id="PTHR31302:SF31">
    <property type="entry name" value="PHOSPHODIESTERASE YAEI"/>
    <property type="match status" value="1"/>
</dbReference>
<proteinExistence type="predicted"/>
<dbReference type="EMBL" id="JAPNKA010000001">
    <property type="protein sequence ID" value="MCY1074417.1"/>
    <property type="molecule type" value="Genomic_DNA"/>
</dbReference>
<accession>A0ABT3ZYD0</accession>
<keyword evidence="3" id="KW-0472">Membrane</keyword>
<reference evidence="5 6" key="1">
    <citation type="submission" date="2022-11" db="EMBL/GenBank/DDBJ databases">
        <title>Minimal conservation of predation-associated metabolite biosynthetic gene clusters underscores biosynthetic potential of Myxococcota including descriptions for ten novel species: Archangium lansinium sp. nov., Myxococcus landrumus sp. nov., Nannocystis bai.</title>
        <authorList>
            <person name="Ahearne A."/>
            <person name="Stevens C."/>
            <person name="Phillips K."/>
        </authorList>
    </citation>
    <scope>NUCLEOTIDE SEQUENCE [LARGE SCALE GENOMIC DNA]</scope>
    <source>
        <strain evidence="5 6">MIWBW</strain>
    </source>
</reference>
<protein>
    <submittedName>
        <fullName evidence="5">Metallophosphoesterase</fullName>
    </submittedName>
</protein>